<evidence type="ECO:0000313" key="5">
    <source>
        <dbReference type="EMBL" id="AKM82546.1"/>
    </source>
</evidence>
<dbReference type="Pfam" id="PF00710">
    <property type="entry name" value="Asparaginase"/>
    <property type="match status" value="1"/>
</dbReference>
<keyword evidence="5" id="KW-0378">Hydrolase</keyword>
<dbReference type="InterPro" id="IPR027474">
    <property type="entry name" value="L-asparaginase_N"/>
</dbReference>
<feature type="binding site" evidence="2">
    <location>
        <begin position="96"/>
        <end position="97"/>
    </location>
    <ligand>
        <name>substrate</name>
    </ligand>
</feature>
<dbReference type="PRINTS" id="PR00139">
    <property type="entry name" value="ASNGLNASE"/>
</dbReference>
<feature type="active site" description="O-isoaspartyl threonine intermediate" evidence="1">
    <location>
        <position position="12"/>
    </location>
</feature>
<dbReference type="STRING" id="1618337.UT28_C0001G0766"/>
<sequence length="365" mass="39405">MKKLLFIYHGGTIGQIPEIREGGRIILVVPADGSQFREVCLPIISQYDDFFETTFEVITTKDSTNLNQKDWEKLIFRIKKAQDDEGFDAVAIAHGTDTLPYTATALSLALHGRTPGRTGLRIPVCVTGAQNPIYDEKGDGRTNLARMLETLKQAIILGIADVMVNFDKRVLLGCRTLKVSERRYDAMQSLSSPDVGEIDSSGVHLNSSLLRKRADAEDKLLLAPKFGRGVVGIELVPGLEPSLILGFIANGGVAGMVLKSLGEGNVCCEGEFSLIPAIKRATEEYMTPIFITTKFAGGSSGACHYETGYEAIKAGGIACFDHTDVAVDVKVIWLIGNGICATVDDFKKAMATSFAGEVTPPTELV</sequence>
<feature type="binding site" evidence="2">
    <location>
        <position position="63"/>
    </location>
    <ligand>
        <name>substrate</name>
    </ligand>
</feature>
<dbReference type="Gene3D" id="3.40.50.1170">
    <property type="entry name" value="L-asparaginase, N-terminal domain"/>
    <property type="match status" value="1"/>
</dbReference>
<evidence type="ECO:0000313" key="6">
    <source>
        <dbReference type="Proteomes" id="UP000035648"/>
    </source>
</evidence>
<gene>
    <name evidence="5" type="primary">ansA</name>
    <name evidence="5" type="ORF">UT28_C0001G0766</name>
</gene>
<dbReference type="PANTHER" id="PTHR11707">
    <property type="entry name" value="L-ASPARAGINASE"/>
    <property type="match status" value="1"/>
</dbReference>
<dbReference type="EMBL" id="CP011213">
    <property type="protein sequence ID" value="AKM82546.1"/>
    <property type="molecule type" value="Genomic_DNA"/>
</dbReference>
<protein>
    <submittedName>
        <fullName evidence="5">L-asparaginase 1</fullName>
        <ecNumber evidence="5">3.5.1.1</ecNumber>
    </submittedName>
</protein>
<dbReference type="Pfam" id="PF17763">
    <property type="entry name" value="Asparaginase_C"/>
    <property type="match status" value="1"/>
</dbReference>
<dbReference type="InterPro" id="IPR040919">
    <property type="entry name" value="Asparaginase_C"/>
</dbReference>
<evidence type="ECO:0000259" key="3">
    <source>
        <dbReference type="Pfam" id="PF00710"/>
    </source>
</evidence>
<proteinExistence type="predicted"/>
<dbReference type="AlphaFoldDB" id="A0A0G4B3L8"/>
<dbReference type="InterPro" id="IPR037152">
    <property type="entry name" value="L-asparaginase_N_sf"/>
</dbReference>
<organism evidence="5 6">
    <name type="scientific">Berkelbacteria bacterium GW2011_GWE1_39_12</name>
    <dbReference type="NCBI Taxonomy" id="1618337"/>
    <lineage>
        <taxon>Bacteria</taxon>
        <taxon>Candidatus Berkelbacteria</taxon>
    </lineage>
</organism>
<reference evidence="5 6" key="1">
    <citation type="journal article" date="2015" name="Nature">
        <title>rRNA introns, odd ribosomes, and small enigmatic genomes across a large radiation of phyla.</title>
        <authorList>
            <person name="Brown C.T."/>
            <person name="Hug L.A."/>
            <person name="Thomas B.C."/>
            <person name="Sharon I."/>
            <person name="Castelle C.J."/>
            <person name="Singh A."/>
            <person name="Wilkins M.J."/>
            <person name="Williams K.H."/>
            <person name="Banfield J.F."/>
        </authorList>
    </citation>
    <scope>NUCLEOTIDE SEQUENCE [LARGE SCALE GENOMIC DNA]</scope>
</reference>
<dbReference type="Gene3D" id="3.40.50.40">
    <property type="match status" value="1"/>
</dbReference>
<name>A0A0G4B3L8_9BACT</name>
<feature type="domain" description="Asparaginase/glutaminase C-terminal" evidence="4">
    <location>
        <begin position="231"/>
        <end position="338"/>
    </location>
</feature>
<dbReference type="SFLD" id="SFLDS00057">
    <property type="entry name" value="Glutaminase/Asparaginase"/>
    <property type="match status" value="1"/>
</dbReference>
<dbReference type="PANTHER" id="PTHR11707:SF28">
    <property type="entry name" value="60 KDA LYSOPHOSPHOLIPASE"/>
    <property type="match status" value="1"/>
</dbReference>
<dbReference type="InterPro" id="IPR006034">
    <property type="entry name" value="Asparaginase/glutaminase-like"/>
</dbReference>
<dbReference type="PIRSF" id="PIRSF500176">
    <property type="entry name" value="L_ASNase"/>
    <property type="match status" value="1"/>
</dbReference>
<dbReference type="InterPro" id="IPR027473">
    <property type="entry name" value="L-asparaginase_C"/>
</dbReference>
<dbReference type="KEGG" id="bbgw:UT28_C0001G0766"/>
<evidence type="ECO:0000256" key="1">
    <source>
        <dbReference type="PIRSR" id="PIRSR001220-1"/>
    </source>
</evidence>
<dbReference type="InterPro" id="IPR036152">
    <property type="entry name" value="Asp/glu_Ase-like_sf"/>
</dbReference>
<dbReference type="GO" id="GO:0004067">
    <property type="term" value="F:asparaginase activity"/>
    <property type="evidence" value="ECO:0007669"/>
    <property type="project" value="UniProtKB-UniRule"/>
</dbReference>
<dbReference type="PATRIC" id="fig|1618337.4.peg.752"/>
<evidence type="ECO:0000259" key="4">
    <source>
        <dbReference type="Pfam" id="PF17763"/>
    </source>
</evidence>
<dbReference type="PIRSF" id="PIRSF001220">
    <property type="entry name" value="L-ASNase_gatD"/>
    <property type="match status" value="1"/>
</dbReference>
<dbReference type="PROSITE" id="PS51732">
    <property type="entry name" value="ASN_GLN_ASE_3"/>
    <property type="match status" value="1"/>
</dbReference>
<dbReference type="SUPFAM" id="SSF53774">
    <property type="entry name" value="Glutaminase/Asparaginase"/>
    <property type="match status" value="1"/>
</dbReference>
<evidence type="ECO:0000256" key="2">
    <source>
        <dbReference type="PIRSR" id="PIRSR001220-2"/>
    </source>
</evidence>
<dbReference type="EC" id="3.5.1.1" evidence="5"/>
<feature type="domain" description="L-asparaginase N-terminal" evidence="3">
    <location>
        <begin position="3"/>
        <end position="208"/>
    </location>
</feature>
<dbReference type="SMART" id="SM00870">
    <property type="entry name" value="Asparaginase"/>
    <property type="match status" value="1"/>
</dbReference>
<dbReference type="Proteomes" id="UP000035648">
    <property type="component" value="Chromosome"/>
</dbReference>
<accession>A0A0G4B3L8</accession>